<evidence type="ECO:0008006" key="5">
    <source>
        <dbReference type="Google" id="ProtNLM"/>
    </source>
</evidence>
<dbReference type="AlphaFoldDB" id="A0A2S7XQE2"/>
<reference evidence="3 4" key="1">
    <citation type="submission" date="2018-01" db="EMBL/GenBank/DDBJ databases">
        <title>The complete genome sequence of Chromatium okenii LaCa, a purple sulfur bacterium with a turbulent life.</title>
        <authorList>
            <person name="Luedin S.M."/>
            <person name="Liechti N."/>
            <person name="Storelli N."/>
            <person name="Danza F."/>
            <person name="Wittwer M."/>
            <person name="Pothier J.F."/>
            <person name="Tonolla M.A."/>
        </authorList>
    </citation>
    <scope>NUCLEOTIDE SEQUENCE [LARGE SCALE GENOMIC DNA]</scope>
    <source>
        <strain evidence="3 4">LaCa</strain>
    </source>
</reference>
<keyword evidence="2" id="KW-1133">Transmembrane helix</keyword>
<evidence type="ECO:0000313" key="3">
    <source>
        <dbReference type="EMBL" id="PQJ95678.1"/>
    </source>
</evidence>
<evidence type="ECO:0000256" key="2">
    <source>
        <dbReference type="SAM" id="Phobius"/>
    </source>
</evidence>
<feature type="transmembrane region" description="Helical" evidence="2">
    <location>
        <begin position="375"/>
        <end position="398"/>
    </location>
</feature>
<feature type="transmembrane region" description="Helical" evidence="2">
    <location>
        <begin position="186"/>
        <end position="208"/>
    </location>
</feature>
<accession>A0A2S7XQE2</accession>
<evidence type="ECO:0000256" key="1">
    <source>
        <dbReference type="SAM" id="MobiDB-lite"/>
    </source>
</evidence>
<dbReference type="Pfam" id="PF11067">
    <property type="entry name" value="DUF2868"/>
    <property type="match status" value="1"/>
</dbReference>
<proteinExistence type="predicted"/>
<dbReference type="Proteomes" id="UP000239936">
    <property type="component" value="Unassembled WGS sequence"/>
</dbReference>
<evidence type="ECO:0000313" key="4">
    <source>
        <dbReference type="Proteomes" id="UP000239936"/>
    </source>
</evidence>
<feature type="transmembrane region" description="Helical" evidence="2">
    <location>
        <begin position="153"/>
        <end position="174"/>
    </location>
</feature>
<feature type="compositionally biased region" description="Basic and acidic residues" evidence="1">
    <location>
        <begin position="77"/>
        <end position="86"/>
    </location>
</feature>
<comment type="caution">
    <text evidence="3">The sequence shown here is derived from an EMBL/GenBank/DDBJ whole genome shotgun (WGS) entry which is preliminary data.</text>
</comment>
<keyword evidence="2" id="KW-0812">Transmembrane</keyword>
<dbReference type="RefSeq" id="WP_105074690.1">
    <property type="nucleotide sequence ID" value="NZ_PPGH01000037.1"/>
</dbReference>
<gene>
    <name evidence="3" type="ORF">CXB77_16550</name>
</gene>
<dbReference type="OrthoDB" id="7056210at2"/>
<dbReference type="InterPro" id="IPR021296">
    <property type="entry name" value="DUF2868"/>
</dbReference>
<dbReference type="EMBL" id="PPGH01000037">
    <property type="protein sequence ID" value="PQJ95678.1"/>
    <property type="molecule type" value="Genomic_DNA"/>
</dbReference>
<keyword evidence="2" id="KW-0472">Membrane</keyword>
<protein>
    <recommendedName>
        <fullName evidence="5">DUF2868 domain-containing protein</fullName>
    </recommendedName>
</protein>
<name>A0A2S7XQE2_9GAMM</name>
<keyword evidence="4" id="KW-1185">Reference proteome</keyword>
<feature type="transmembrane region" description="Helical" evidence="2">
    <location>
        <begin position="272"/>
        <end position="299"/>
    </location>
</feature>
<sequence length="406" mass="45617">MKFPHFPALALLAKRFGWRRAEWTITDLIDFEYYLESDEQILREQPAARKVLAQRDRALYLENFPDDKSTPAPLFQRGEEEAKPSVDKSTPPLLGKGEEKPPFEKGGLGGFKPHTPAHRRSSLRRWLTARRNTEDPRLAPLLPGGVFASAQQLGTLALAATGFLIGIGVASALLNYDGHRPIDVSSYVLLLVLVQFLFAGFAAWAWTLRSLRRDDDMQGKAWLLMQVIRPLLTRAAQWLQRQRLGHSSADIRDRALATQGLLKSQFTIYEPVAYFPLLIPAQMFGVAFNVGAIVTTIFLEWFTDLAFGWGSANFHPETIHDLAQMIAIPWSGLFGEGVGYPTLEQITGSQIHLEQWASAAATFHPDPEHLRSWRWFLVLAVVTYGLLPRLILLGLSVLMQRLALAR</sequence>
<organism evidence="3 4">
    <name type="scientific">Chromatium okenii</name>
    <dbReference type="NCBI Taxonomy" id="61644"/>
    <lineage>
        <taxon>Bacteria</taxon>
        <taxon>Pseudomonadati</taxon>
        <taxon>Pseudomonadota</taxon>
        <taxon>Gammaproteobacteria</taxon>
        <taxon>Chromatiales</taxon>
        <taxon>Chromatiaceae</taxon>
        <taxon>Chromatium</taxon>
    </lineage>
</organism>
<feature type="region of interest" description="Disordered" evidence="1">
    <location>
        <begin position="64"/>
        <end position="122"/>
    </location>
</feature>